<gene>
    <name evidence="2" type="ORF">HMPREF1173_02518</name>
</gene>
<proteinExistence type="predicted"/>
<dbReference type="RefSeq" id="WP_023926544.1">
    <property type="nucleotide sequence ID" value="NZ_KI669433.1"/>
</dbReference>
<feature type="chain" id="PRO_5004767455" description="GLUG domain-containing protein" evidence="1">
    <location>
        <begin position="26"/>
        <end position="1428"/>
    </location>
</feature>
<organism evidence="2 3">
    <name type="scientific">Prevotella nigrescens CC14M</name>
    <dbReference type="NCBI Taxonomy" id="1073366"/>
    <lineage>
        <taxon>Bacteria</taxon>
        <taxon>Pseudomonadati</taxon>
        <taxon>Bacteroidota</taxon>
        <taxon>Bacteroidia</taxon>
        <taxon>Bacteroidales</taxon>
        <taxon>Prevotellaceae</taxon>
        <taxon>Prevotella</taxon>
    </lineage>
</organism>
<accession>V8CAL6</accession>
<protein>
    <recommendedName>
        <fullName evidence="4">GLUG domain-containing protein</fullName>
    </recommendedName>
</protein>
<dbReference type="HOGENOM" id="CLU_003510_2_0_10"/>
<dbReference type="Proteomes" id="UP000018727">
    <property type="component" value="Unassembled WGS sequence"/>
</dbReference>
<evidence type="ECO:0008006" key="4">
    <source>
        <dbReference type="Google" id="ProtNLM"/>
    </source>
</evidence>
<sequence length="1428" mass="152336">MKTKNLIERLSLFLLALVLAAPAWAQGNEMIIASKADWGKFCDRVDAGETTLNAKMTADVDLGEEIVMLGSVSYPYSGTFDGNGHTLKFNWNAGEDNQIAPFYYVENATIKNLRTQGKITSKGYSLSGMVYAALGTTTITGCISDVDITGGNGGWDDSKAAGMVQAVASGASVHITDCLVKGSITDNADEDERAMAGFVFYNGGTYTLTRCLYVGKNNAPNDKYSYTFGMESGISTTFTDCYYLNTCGKAQGKQVTAERLKSGEMAKLLQGDRTENVWGQTLGTDLEPLPTTDATKRVYEVKFVYNGEVKATRYATNGQSIHGGMPTFTAKDLLGTGYNPKLTYALNFGDFTATTPVTEDKSVDVTVAVSGTFPIATAADWKEFCDLVNSGQTTLNAKLTQDVDLGTDIAMVGTAKKPYAGTFDGQNHTLTLNWNTGESDIAPFRRVGGATIKNLRTAGTIKSSGHFLAGLIDEVYGDNNTISNCVSAVNITSSYTSDRCGAGGLISYIYTNTQVTITDCLVKGAINGTGAGRKGMGGFVCYQYGTCTLNTCLYAGTNNGSNEYSYTFAPTNTSGATTTLNNCHYLNPCGKLQGEPVTKEQLKNGYVAHLLQGTREETVWGQVLGTDTIPQPTAEAAKQVYEVKFTLNNEPKVMRYANRGGHVSLPTVQELLGADYAPNITYALSFEGGFSASSTVTGNTTVVANVVFKDISIATKEDWKKFGELIRSGEGNLNAKLTRDIDLGGDILKIGSESTGYSGTFDGQGHTITIDWNGNGGGYIALFPFVTNATIKNLRVTGQMTSDSEPLGVFAFEASGTTTFSGCVSDVKITNGDKNDTYCAAGMVRAAYSKGKITFKDCIVAGDLNGTTDNSRQGMGGFVCGQADDATCTFDNCLYTGTNNSKGGYTFAPNPTLNNCYYLNACGKAQGERVGEAQLKSGEVAHKLQGGRTENVWGQTLGTDDEPMLTTEKAKRVYKVDFKYMDEVKATRYANSGGRVKLPTAKELLGAGYNPKLTYALNFGNFTATTPVTADKTVDVGVDVSGTFPIATKDDWKEFCGVVNNGVTAVDAKLTADVNLGTEVVWVGDNYNQYGGTFDGQGHTLSFDWTSQGDPAPFDFVDGATIKNLRTKGKITTSGGEASGLLGNAYGATTISNCVSDVEITSSIDWDACEAAGLVQTVGYNGKVTVTDCVVKGNINATTEKGRKGMAGFVYTLDDGGACTLNTCLYLGKNNGVGDECFTFAPEGITLNNCYYLNACGKAQGDKITEAQLKNGYVAHKLQGDRTDNVWGQTLGTDDEPMLTTEKAKHVYKVDFKYMDEVKATRYANSGGRVKLPTAKELLGADYDAQKSYTLTFENGFSETTAINGDITVSVTVNVVTGINGVTNDDSTVRGAVYNLQGVRVAESSDAETLRRLPAGVYIVKGKKFVVR</sequence>
<dbReference type="PATRIC" id="fig|1073366.3.peg.2582"/>
<dbReference type="SUPFAM" id="SSF51126">
    <property type="entry name" value="Pectin lyase-like"/>
    <property type="match status" value="1"/>
</dbReference>
<comment type="caution">
    <text evidence="2">The sequence shown here is derived from an EMBL/GenBank/DDBJ whole genome shotgun (WGS) entry which is preliminary data.</text>
</comment>
<evidence type="ECO:0000313" key="2">
    <source>
        <dbReference type="EMBL" id="ETD24409.1"/>
    </source>
</evidence>
<dbReference type="EMBL" id="AZJH01000044">
    <property type="protein sequence ID" value="ETD24409.1"/>
    <property type="molecule type" value="Genomic_DNA"/>
</dbReference>
<reference evidence="2 3" key="1">
    <citation type="submission" date="2013-10" db="EMBL/GenBank/DDBJ databases">
        <title>The Genome Sequence of Prevotella nigrescens CC14M.</title>
        <authorList>
            <consortium name="The Broad Institute Genomics Platform"/>
            <person name="Earl A."/>
            <person name="Allen-Vercoe E."/>
            <person name="Daigneault M."/>
            <person name="Young S.K."/>
            <person name="Zeng Q."/>
            <person name="Gargeya S."/>
            <person name="Fitzgerald M."/>
            <person name="Abouelleil A."/>
            <person name="Alvarado L."/>
            <person name="Chapman S.B."/>
            <person name="Gainer-Dewar J."/>
            <person name="Goldberg J."/>
            <person name="Griggs A."/>
            <person name="Gujja S."/>
            <person name="Hansen M."/>
            <person name="Howarth C."/>
            <person name="Imamovic A."/>
            <person name="Ireland A."/>
            <person name="Larimer J."/>
            <person name="McCowan C."/>
            <person name="Murphy C."/>
            <person name="Pearson M."/>
            <person name="Poon T.W."/>
            <person name="Priest M."/>
            <person name="Roberts A."/>
            <person name="Saif S."/>
            <person name="Shea T."/>
            <person name="Sykes S."/>
            <person name="Wortman J."/>
            <person name="Nusbaum C."/>
            <person name="Birren B."/>
        </authorList>
    </citation>
    <scope>NUCLEOTIDE SEQUENCE [LARGE SCALE GENOMIC DNA]</scope>
    <source>
        <strain evidence="2 3">CC14M</strain>
    </source>
</reference>
<evidence type="ECO:0000313" key="3">
    <source>
        <dbReference type="Proteomes" id="UP000018727"/>
    </source>
</evidence>
<dbReference type="Gene3D" id="2.160.20.110">
    <property type="match status" value="4"/>
</dbReference>
<dbReference type="InterPro" id="IPR011050">
    <property type="entry name" value="Pectin_lyase_fold/virulence"/>
</dbReference>
<feature type="signal peptide" evidence="1">
    <location>
        <begin position="1"/>
        <end position="25"/>
    </location>
</feature>
<evidence type="ECO:0000256" key="1">
    <source>
        <dbReference type="SAM" id="SignalP"/>
    </source>
</evidence>
<name>V8CAL6_9BACT</name>
<keyword evidence="3" id="KW-1185">Reference proteome</keyword>
<keyword evidence="1" id="KW-0732">Signal</keyword>